<name>A0A6J8AZI2_MYTCO</name>
<proteinExistence type="predicted"/>
<keyword evidence="3" id="KW-1185">Reference proteome</keyword>
<protein>
    <submittedName>
        <fullName evidence="2">Uncharacterized protein</fullName>
    </submittedName>
</protein>
<feature type="compositionally biased region" description="Polar residues" evidence="1">
    <location>
        <begin position="122"/>
        <end position="139"/>
    </location>
</feature>
<feature type="compositionally biased region" description="Basic and acidic residues" evidence="1">
    <location>
        <begin position="140"/>
        <end position="152"/>
    </location>
</feature>
<organism evidence="2 3">
    <name type="scientific">Mytilus coruscus</name>
    <name type="common">Sea mussel</name>
    <dbReference type="NCBI Taxonomy" id="42192"/>
    <lineage>
        <taxon>Eukaryota</taxon>
        <taxon>Metazoa</taxon>
        <taxon>Spiralia</taxon>
        <taxon>Lophotrochozoa</taxon>
        <taxon>Mollusca</taxon>
        <taxon>Bivalvia</taxon>
        <taxon>Autobranchia</taxon>
        <taxon>Pteriomorphia</taxon>
        <taxon>Mytilida</taxon>
        <taxon>Mytiloidea</taxon>
        <taxon>Mytilidae</taxon>
        <taxon>Mytilinae</taxon>
        <taxon>Mytilus</taxon>
    </lineage>
</organism>
<feature type="region of interest" description="Disordered" evidence="1">
    <location>
        <begin position="122"/>
        <end position="152"/>
    </location>
</feature>
<evidence type="ECO:0000313" key="3">
    <source>
        <dbReference type="Proteomes" id="UP000507470"/>
    </source>
</evidence>
<accession>A0A6J8AZI2</accession>
<sequence length="210" mass="24004">MADAGTIKKAQTKTYAEIASSEDPFSDQSLFECPNDWVCRTCCGIVNESYYCPTCPNDWFCQTCGHTAQYCNVDIVSSSEYKSNHLETGKCDKPQLSDLSNSNNSFTFNKQITDILEKQDSNMQYNQSSQNEKAPTTSSTDEKRQVKKKLNDQNLKRINNNVLLTIRKAWNISEKKLFELLVRNPTMIQEHAIHIMQVPPLMSLTKERNL</sequence>
<evidence type="ECO:0000313" key="2">
    <source>
        <dbReference type="EMBL" id="CAC5376832.1"/>
    </source>
</evidence>
<dbReference type="Proteomes" id="UP000507470">
    <property type="component" value="Unassembled WGS sequence"/>
</dbReference>
<dbReference type="EMBL" id="CACVKT020002232">
    <property type="protein sequence ID" value="CAC5376832.1"/>
    <property type="molecule type" value="Genomic_DNA"/>
</dbReference>
<evidence type="ECO:0000256" key="1">
    <source>
        <dbReference type="SAM" id="MobiDB-lite"/>
    </source>
</evidence>
<gene>
    <name evidence="2" type="ORF">MCOR_13331</name>
</gene>
<reference evidence="2 3" key="1">
    <citation type="submission" date="2020-06" db="EMBL/GenBank/DDBJ databases">
        <authorList>
            <person name="Li R."/>
            <person name="Bekaert M."/>
        </authorList>
    </citation>
    <scope>NUCLEOTIDE SEQUENCE [LARGE SCALE GENOMIC DNA]</scope>
    <source>
        <strain evidence="3">wild</strain>
    </source>
</reference>
<dbReference type="AlphaFoldDB" id="A0A6J8AZI2"/>